<evidence type="ECO:0000256" key="1">
    <source>
        <dbReference type="SAM" id="SignalP"/>
    </source>
</evidence>
<keyword evidence="1" id="KW-0732">Signal</keyword>
<proteinExistence type="predicted"/>
<dbReference type="STRING" id="1802579.A2310_00550"/>
<accession>A0A1F4SR01</accession>
<organism evidence="2 3">
    <name type="scientific">candidate division WOR-1 bacterium RIFOXYB2_FULL_37_13</name>
    <dbReference type="NCBI Taxonomy" id="1802579"/>
    <lineage>
        <taxon>Bacteria</taxon>
        <taxon>Bacillati</taxon>
        <taxon>Saganbacteria</taxon>
    </lineage>
</organism>
<protein>
    <recommendedName>
        <fullName evidence="4">FlgD Ig-like domain-containing protein</fullName>
    </recommendedName>
</protein>
<feature type="chain" id="PRO_5009514420" description="FlgD Ig-like domain-containing protein" evidence="1">
    <location>
        <begin position="26"/>
        <end position="278"/>
    </location>
</feature>
<feature type="signal peptide" evidence="1">
    <location>
        <begin position="1"/>
        <end position="25"/>
    </location>
</feature>
<evidence type="ECO:0000313" key="2">
    <source>
        <dbReference type="EMBL" id="OGC22872.1"/>
    </source>
</evidence>
<dbReference type="InterPro" id="IPR013783">
    <property type="entry name" value="Ig-like_fold"/>
</dbReference>
<reference evidence="2 3" key="1">
    <citation type="journal article" date="2016" name="Nat. Commun.">
        <title>Thousands of microbial genomes shed light on interconnected biogeochemical processes in an aquifer system.</title>
        <authorList>
            <person name="Anantharaman K."/>
            <person name="Brown C.T."/>
            <person name="Hug L.A."/>
            <person name="Sharon I."/>
            <person name="Castelle C.J."/>
            <person name="Probst A.J."/>
            <person name="Thomas B.C."/>
            <person name="Singh A."/>
            <person name="Wilkins M.J."/>
            <person name="Karaoz U."/>
            <person name="Brodie E.L."/>
            <person name="Williams K.H."/>
            <person name="Hubbard S.S."/>
            <person name="Banfield J.F."/>
        </authorList>
    </citation>
    <scope>NUCLEOTIDE SEQUENCE [LARGE SCALE GENOMIC DNA]</scope>
</reference>
<dbReference type="Gene3D" id="2.60.40.4070">
    <property type="match status" value="1"/>
</dbReference>
<name>A0A1F4SR01_UNCSA</name>
<comment type="caution">
    <text evidence="2">The sequence shown here is derived from an EMBL/GenBank/DDBJ whole genome shotgun (WGS) entry which is preliminary data.</text>
</comment>
<evidence type="ECO:0008006" key="4">
    <source>
        <dbReference type="Google" id="ProtNLM"/>
    </source>
</evidence>
<dbReference type="EMBL" id="MEUB01000024">
    <property type="protein sequence ID" value="OGC22872.1"/>
    <property type="molecule type" value="Genomic_DNA"/>
</dbReference>
<evidence type="ECO:0000313" key="3">
    <source>
        <dbReference type="Proteomes" id="UP000178417"/>
    </source>
</evidence>
<dbReference type="Proteomes" id="UP000178417">
    <property type="component" value="Unassembled WGS sequence"/>
</dbReference>
<gene>
    <name evidence="2" type="ORF">A2310_00550</name>
</gene>
<sequence>MNKYEFIILLFFIVGILLMPSFAFAATSSSYDLPSENVFIGGGDSTSGSYSLLNSFGLSSQISTESSTYLLNTGFVYANATSLAVLVTSVTPSSGYNTGSINIRDITGAGFDTGSTVRLSLNGETIEATNVSAESSSKITCTFDLTGKTTGTWDLIVENSLGQSDTLPSGFEIKTWSTLSLGVNYPNPFNPERESTTIVYKLSQDTPTSILLFNISHELVYKQDFASGVNGGKSGDNSVSWNGFNTFGEMSANGLYFLRVINRNNGAILAKGKIAVLR</sequence>
<dbReference type="AlphaFoldDB" id="A0A1F4SR01"/>
<dbReference type="Gene3D" id="2.60.40.10">
    <property type="entry name" value="Immunoglobulins"/>
    <property type="match status" value="1"/>
</dbReference>